<evidence type="ECO:0000256" key="2">
    <source>
        <dbReference type="SAM" id="Phobius"/>
    </source>
</evidence>
<keyword evidence="2" id="KW-0812">Transmembrane</keyword>
<sequence length="124" mass="14543">MCFKNNDESPINEFFNFYILMLMCVNYLDMFLLPSFSANRGVEVNEMWRVRQKEMELNDRLKSRSNDHSGNSRTDVDISIPYRSRNRRHESNVSSSCSSSKAVAEGSYSREHEGLRDNEIDEFL</sequence>
<feature type="region of interest" description="Disordered" evidence="1">
    <location>
        <begin position="59"/>
        <end position="124"/>
    </location>
</feature>
<comment type="caution">
    <text evidence="3">The sequence shown here is derived from an EMBL/GenBank/DDBJ whole genome shotgun (WGS) entry which is preliminary data.</text>
</comment>
<dbReference type="Proteomes" id="UP001358586">
    <property type="component" value="Chromosome 2"/>
</dbReference>
<gene>
    <name evidence="3" type="ORF">PVK06_004355</name>
</gene>
<feature type="transmembrane region" description="Helical" evidence="2">
    <location>
        <begin position="15"/>
        <end position="33"/>
    </location>
</feature>
<dbReference type="EMBL" id="JARKNE010000002">
    <property type="protein sequence ID" value="KAK5842029.1"/>
    <property type="molecule type" value="Genomic_DNA"/>
</dbReference>
<evidence type="ECO:0000256" key="1">
    <source>
        <dbReference type="SAM" id="MobiDB-lite"/>
    </source>
</evidence>
<evidence type="ECO:0000313" key="4">
    <source>
        <dbReference type="Proteomes" id="UP001358586"/>
    </source>
</evidence>
<dbReference type="PANTHER" id="PTHR34684:SF1">
    <property type="entry name" value="OS08G0192200 PROTEIN"/>
    <property type="match status" value="1"/>
</dbReference>
<name>A0ABR0QSR2_GOSAR</name>
<accession>A0ABR0QSR2</accession>
<protein>
    <submittedName>
        <fullName evidence="3">Uncharacterized protein</fullName>
    </submittedName>
</protein>
<evidence type="ECO:0000313" key="3">
    <source>
        <dbReference type="EMBL" id="KAK5842029.1"/>
    </source>
</evidence>
<organism evidence="3 4">
    <name type="scientific">Gossypium arboreum</name>
    <name type="common">Tree cotton</name>
    <name type="synonym">Gossypium nanking</name>
    <dbReference type="NCBI Taxonomy" id="29729"/>
    <lineage>
        <taxon>Eukaryota</taxon>
        <taxon>Viridiplantae</taxon>
        <taxon>Streptophyta</taxon>
        <taxon>Embryophyta</taxon>
        <taxon>Tracheophyta</taxon>
        <taxon>Spermatophyta</taxon>
        <taxon>Magnoliopsida</taxon>
        <taxon>eudicotyledons</taxon>
        <taxon>Gunneridae</taxon>
        <taxon>Pentapetalae</taxon>
        <taxon>rosids</taxon>
        <taxon>malvids</taxon>
        <taxon>Malvales</taxon>
        <taxon>Malvaceae</taxon>
        <taxon>Malvoideae</taxon>
        <taxon>Gossypium</taxon>
    </lineage>
</organism>
<keyword evidence="4" id="KW-1185">Reference proteome</keyword>
<reference evidence="3 4" key="1">
    <citation type="submission" date="2023-03" db="EMBL/GenBank/DDBJ databases">
        <title>WGS of Gossypium arboreum.</title>
        <authorList>
            <person name="Yu D."/>
        </authorList>
    </citation>
    <scope>NUCLEOTIDE SEQUENCE [LARGE SCALE GENOMIC DNA]</scope>
    <source>
        <tissue evidence="3">Leaf</tissue>
    </source>
</reference>
<feature type="compositionally biased region" description="Basic and acidic residues" evidence="1">
    <location>
        <begin position="108"/>
        <end position="118"/>
    </location>
</feature>
<dbReference type="PANTHER" id="PTHR34684">
    <property type="entry name" value="OS08G0192200 PROTEIN"/>
    <property type="match status" value="1"/>
</dbReference>
<keyword evidence="2" id="KW-0472">Membrane</keyword>
<keyword evidence="2" id="KW-1133">Transmembrane helix</keyword>
<proteinExistence type="predicted"/>